<dbReference type="CDD" id="cd00118">
    <property type="entry name" value="LysM"/>
    <property type="match status" value="1"/>
</dbReference>
<dbReference type="InterPro" id="IPR036779">
    <property type="entry name" value="LysM_dom_sf"/>
</dbReference>
<evidence type="ECO:0000313" key="2">
    <source>
        <dbReference type="EMBL" id="GBG07871.1"/>
    </source>
</evidence>
<evidence type="ECO:0000259" key="1">
    <source>
        <dbReference type="PROSITE" id="PS51782"/>
    </source>
</evidence>
<dbReference type="Proteomes" id="UP000245202">
    <property type="component" value="Unassembled WGS sequence"/>
</dbReference>
<evidence type="ECO:0000313" key="3">
    <source>
        <dbReference type="Proteomes" id="UP000245202"/>
    </source>
</evidence>
<comment type="caution">
    <text evidence="2">The sequence shown here is derived from an EMBL/GenBank/DDBJ whole genome shotgun (WGS) entry which is preliminary data.</text>
</comment>
<dbReference type="SUPFAM" id="SSF54106">
    <property type="entry name" value="LysM domain"/>
    <property type="match status" value="1"/>
</dbReference>
<dbReference type="InterPro" id="IPR018392">
    <property type="entry name" value="LysM"/>
</dbReference>
<dbReference type="RefSeq" id="WP_181376582.1">
    <property type="nucleotide sequence ID" value="NZ_BDQX01000116.1"/>
</dbReference>
<gene>
    <name evidence="2" type="ORF">PAT3040_02434</name>
</gene>
<dbReference type="AlphaFoldDB" id="A0A2R5EWW0"/>
<reference evidence="2 3" key="1">
    <citation type="submission" date="2017-08" db="EMBL/GenBank/DDBJ databases">
        <title>Substantial Increase in Enzyme Production by Combined Drug-Resistance Mutations in Paenibacillus agaridevorans.</title>
        <authorList>
            <person name="Tanaka Y."/>
            <person name="Funane K."/>
            <person name="Hosaka T."/>
            <person name="Shiwa Y."/>
            <person name="Fujita N."/>
            <person name="Miyazaki T."/>
            <person name="Yoshikawa H."/>
            <person name="Murakami K."/>
            <person name="Kasahara K."/>
            <person name="Inaoka T."/>
            <person name="Hiraga Y."/>
            <person name="Ochi K."/>
        </authorList>
    </citation>
    <scope>NUCLEOTIDE SEQUENCE [LARGE SCALE GENOMIC DNA]</scope>
    <source>
        <strain evidence="2 3">T-3040</strain>
    </source>
</reference>
<dbReference type="Pfam" id="PF01476">
    <property type="entry name" value="LysM"/>
    <property type="match status" value="1"/>
</dbReference>
<feature type="domain" description="LysM" evidence="1">
    <location>
        <begin position="38"/>
        <end position="87"/>
    </location>
</feature>
<sequence>MAKLMISLIVFTLVFSSFLIIGTNASSTVVEGPSESEQVVTVGSGDTLWSIASSFKNGSDIGYLVFSIKNRNNLDNVTIHPGQKLIIPDI</sequence>
<organism evidence="2 3">
    <name type="scientific">Paenibacillus agaridevorans</name>
    <dbReference type="NCBI Taxonomy" id="171404"/>
    <lineage>
        <taxon>Bacteria</taxon>
        <taxon>Bacillati</taxon>
        <taxon>Bacillota</taxon>
        <taxon>Bacilli</taxon>
        <taxon>Bacillales</taxon>
        <taxon>Paenibacillaceae</taxon>
        <taxon>Paenibacillus</taxon>
    </lineage>
</organism>
<name>A0A2R5EWW0_9BACL</name>
<dbReference type="EMBL" id="BDQX01000116">
    <property type="protein sequence ID" value="GBG07871.1"/>
    <property type="molecule type" value="Genomic_DNA"/>
</dbReference>
<keyword evidence="3" id="KW-1185">Reference proteome</keyword>
<protein>
    <recommendedName>
        <fullName evidence="1">LysM domain-containing protein</fullName>
    </recommendedName>
</protein>
<dbReference type="Gene3D" id="3.10.350.10">
    <property type="entry name" value="LysM domain"/>
    <property type="match status" value="1"/>
</dbReference>
<dbReference type="SMART" id="SM00257">
    <property type="entry name" value="LysM"/>
    <property type="match status" value="1"/>
</dbReference>
<dbReference type="PROSITE" id="PS51782">
    <property type="entry name" value="LYSM"/>
    <property type="match status" value="1"/>
</dbReference>
<proteinExistence type="predicted"/>
<accession>A0A2R5EWW0</accession>